<feature type="compositionally biased region" description="Low complexity" evidence="1">
    <location>
        <begin position="123"/>
        <end position="133"/>
    </location>
</feature>
<evidence type="ECO:0000256" key="2">
    <source>
        <dbReference type="SAM" id="SignalP"/>
    </source>
</evidence>
<dbReference type="OrthoDB" id="504708at2759"/>
<dbReference type="InterPro" id="IPR002557">
    <property type="entry name" value="Chitin-bd_dom"/>
</dbReference>
<dbReference type="SMART" id="SM00494">
    <property type="entry name" value="ChtBD2"/>
    <property type="match status" value="1"/>
</dbReference>
<dbReference type="Pfam" id="PF01522">
    <property type="entry name" value="Polysacc_deac_1"/>
    <property type="match status" value="1"/>
</dbReference>
<dbReference type="Pfam" id="PF01607">
    <property type="entry name" value="CBM_14"/>
    <property type="match status" value="1"/>
</dbReference>
<dbReference type="Gene3D" id="2.170.140.10">
    <property type="entry name" value="Chitin binding domain"/>
    <property type="match status" value="1"/>
</dbReference>
<feature type="compositionally biased region" description="Basic and acidic residues" evidence="1">
    <location>
        <begin position="318"/>
        <end position="332"/>
    </location>
</feature>
<dbReference type="SUPFAM" id="SSF88713">
    <property type="entry name" value="Glycoside hydrolase/deacetylase"/>
    <property type="match status" value="1"/>
</dbReference>
<dbReference type="CDD" id="cd10975">
    <property type="entry name" value="CE4_CDA_like_2"/>
    <property type="match status" value="1"/>
</dbReference>
<dbReference type="GeneID" id="112689592"/>
<feature type="compositionally biased region" description="Polar residues" evidence="1">
    <location>
        <begin position="83"/>
        <end position="96"/>
    </location>
</feature>
<feature type="compositionally biased region" description="Acidic residues" evidence="1">
    <location>
        <begin position="333"/>
        <end position="358"/>
    </location>
</feature>
<feature type="signal peptide" evidence="2">
    <location>
        <begin position="1"/>
        <end position="22"/>
    </location>
</feature>
<dbReference type="InterPro" id="IPR052740">
    <property type="entry name" value="CE4"/>
</dbReference>
<feature type="compositionally biased region" description="Acidic residues" evidence="1">
    <location>
        <begin position="487"/>
        <end position="513"/>
    </location>
</feature>
<sequence length="1210" mass="139614">MTATRKIVVLLLACALQGLCQEQKQHAEFKCPEEFGYYPHPNDCSQYYVCVFGGALLESCTGGLMYSHELQTCDWPRNVGCGSETTASQSDNQENTLPLARSSDRQRHPSAQPQRATPSLFNQQHQQIQDQQVNEQLVKQQQLYEEEDFRAIEDDSDRQQRVYRGQPSTLGQVARDRDGISKHRNIIPQFVGVEKNKQFQVPNQNYRNNTSKNNGKQRFKRQTQQSYRRLTRPRPTEMTMSTTNYALRKLPKDYRISRPSSYVPITNSNNSRQQKRCLYESKMYPGLMIPCPTRRYRMPPYRQQHHEDEDVYDQVEDEPPKVNEEIEDKGDYDYPENQNQEEYEEESPQPQNADEEFEQLLTRVKCKGRHCDQTDENKYENKENESQENENQEYENEEDESQEQLPNSNEDERTLPKPKPKPKPIPKPKGINPKLKPLAVIHNYQPANFTKIRNRDKDGNPVDSTNKEEIEEEEEEGENSQESRLEDVEEYNNNEGDDLQDDEYYYDDEEEYDQTPKRPKIPHKLANIDDMKFKVEGDEPSESISKNTVLKNVSKTNDLHKPESTQVNLTPPIPKPYDSAAEAYTRVKDKNKPQDQQVMQMAIHETTVAINLFDERKNKYKFPTKIDSTTVSAIYRPKPTVRPNIFKRPQQISVPSYAIEQTVQPVTTVKTTTSTSNRNGTQYDPAFYSIYDDDSEIYKDVDYGQFTLSSVNNNNNNNNNNRLKSQTQPQTQSQPQQDTFRVAAPLQQPTQRYQANTYMPEYNLKITEEEAQRDQQTKATYRGRVRGGATYTTASSNDIDRGTPLAGRTRPTLKPSTSIVSKATEFVDVYKYPPRRPDPIYPTPQPDKTAAKCRKDVCQLPDCSCGGKEIPGDLAPEETPQIVLLTFDDSVNDLNKGLYTDLFEKGRVNPNGCPISATFYVSHEWTDYSQVQNLYASGHEIASHSVSHSFGEQFSQKKWTKEIVGQREILSAYGGVKQEDIRGMRAPFLAVGGNKMFKMLYDSNFTYDSSMPIYENKPPSWPYTLDYKLFHDCMIPPCPTRSYPGVWEVPMVMWQDLNGGRCSMGDACSNPPDADGVSKMLMKNFDRHFTSNRSPFGLFYHAAWFTQPHHKEGFIKFLDNIVSMPEVWIVTNWQAIQWVRDPTSISRLQSFTPFHCDLSERPKKCNNPKVCNLWHKSGVRYMRTCQPCPDVYPWTGKSGIRSSRIDDGTE</sequence>
<feature type="compositionally biased region" description="Polar residues" evidence="1">
    <location>
        <begin position="203"/>
        <end position="214"/>
    </location>
</feature>
<feature type="compositionally biased region" description="Polar residues" evidence="1">
    <location>
        <begin position="109"/>
        <end position="122"/>
    </location>
</feature>
<keyword evidence="4" id="KW-1185">Reference proteome</keyword>
<dbReference type="InterPro" id="IPR011330">
    <property type="entry name" value="Glyco_hydro/deAcase_b/a-brl"/>
</dbReference>
<dbReference type="PANTHER" id="PTHR45985:SF12">
    <property type="entry name" value="CHITIN DEACETYLASE-LIKE 5, ISOFORM B"/>
    <property type="match status" value="1"/>
</dbReference>
<dbReference type="Proteomes" id="UP000694846">
    <property type="component" value="Unplaced"/>
</dbReference>
<organism evidence="4 5">
    <name type="scientific">Sipha flava</name>
    <name type="common">yellow sugarcane aphid</name>
    <dbReference type="NCBI Taxonomy" id="143950"/>
    <lineage>
        <taxon>Eukaryota</taxon>
        <taxon>Metazoa</taxon>
        <taxon>Ecdysozoa</taxon>
        <taxon>Arthropoda</taxon>
        <taxon>Hexapoda</taxon>
        <taxon>Insecta</taxon>
        <taxon>Pterygota</taxon>
        <taxon>Neoptera</taxon>
        <taxon>Paraneoptera</taxon>
        <taxon>Hemiptera</taxon>
        <taxon>Sternorrhyncha</taxon>
        <taxon>Aphidomorpha</taxon>
        <taxon>Aphidoidea</taxon>
        <taxon>Aphididae</taxon>
        <taxon>Sipha</taxon>
    </lineage>
</organism>
<dbReference type="FunFam" id="3.20.20.370:FF:000003">
    <property type="entry name" value="CLUMA_CG003232, isoform B"/>
    <property type="match status" value="1"/>
</dbReference>
<feature type="region of interest" description="Disordered" evidence="1">
    <location>
        <begin position="203"/>
        <end position="231"/>
    </location>
</feature>
<dbReference type="PANTHER" id="PTHR45985">
    <property type="match status" value="1"/>
</dbReference>
<name>A0A8B8G7F8_9HEMI</name>
<feature type="compositionally biased region" description="Acidic residues" evidence="1">
    <location>
        <begin position="386"/>
        <end position="402"/>
    </location>
</feature>
<dbReference type="GO" id="GO:0005975">
    <property type="term" value="P:carbohydrate metabolic process"/>
    <property type="evidence" value="ECO:0007669"/>
    <property type="project" value="InterPro"/>
</dbReference>
<protein>
    <submittedName>
        <fullName evidence="5">Uncharacterized protein LOC112689592 isoform X2</fullName>
    </submittedName>
</protein>
<feature type="chain" id="PRO_5034828237" evidence="2">
    <location>
        <begin position="23"/>
        <end position="1210"/>
    </location>
</feature>
<feature type="compositionally biased region" description="Basic residues" evidence="1">
    <location>
        <begin position="416"/>
        <end position="426"/>
    </location>
</feature>
<dbReference type="GO" id="GO:0008061">
    <property type="term" value="F:chitin binding"/>
    <property type="evidence" value="ECO:0007669"/>
    <property type="project" value="InterPro"/>
</dbReference>
<dbReference type="InterPro" id="IPR036508">
    <property type="entry name" value="Chitin-bd_dom_sf"/>
</dbReference>
<dbReference type="PROSITE" id="PS50940">
    <property type="entry name" value="CHIT_BIND_II"/>
    <property type="match status" value="1"/>
</dbReference>
<dbReference type="Gene3D" id="3.20.20.370">
    <property type="entry name" value="Glycoside hydrolase/deacetylase"/>
    <property type="match status" value="1"/>
</dbReference>
<feature type="compositionally biased region" description="Low complexity" evidence="1">
    <location>
        <begin position="712"/>
        <end position="737"/>
    </location>
</feature>
<feature type="compositionally biased region" description="Low complexity" evidence="1">
    <location>
        <begin position="428"/>
        <end position="438"/>
    </location>
</feature>
<feature type="compositionally biased region" description="Basic and acidic residues" evidence="1">
    <location>
        <begin position="369"/>
        <end position="385"/>
    </location>
</feature>
<feature type="region of interest" description="Disordered" evidence="1">
    <location>
        <begin position="790"/>
        <end position="814"/>
    </location>
</feature>
<feature type="region of interest" description="Disordered" evidence="1">
    <location>
        <begin position="303"/>
        <end position="522"/>
    </location>
</feature>
<dbReference type="GO" id="GO:0005576">
    <property type="term" value="C:extracellular region"/>
    <property type="evidence" value="ECO:0007669"/>
    <property type="project" value="InterPro"/>
</dbReference>
<feature type="region of interest" description="Disordered" evidence="1">
    <location>
        <begin position="83"/>
        <end position="133"/>
    </location>
</feature>
<feature type="domain" description="Chitin-binding type-2" evidence="3">
    <location>
        <begin position="28"/>
        <end position="83"/>
    </location>
</feature>
<evidence type="ECO:0000259" key="3">
    <source>
        <dbReference type="PROSITE" id="PS50940"/>
    </source>
</evidence>
<evidence type="ECO:0000313" key="5">
    <source>
        <dbReference type="RefSeq" id="XP_025419159.1"/>
    </source>
</evidence>
<keyword evidence="2" id="KW-0732">Signal</keyword>
<feature type="region of interest" description="Disordered" evidence="1">
    <location>
        <begin position="709"/>
        <end position="738"/>
    </location>
</feature>
<dbReference type="SUPFAM" id="SSF57625">
    <property type="entry name" value="Invertebrate chitin-binding proteins"/>
    <property type="match status" value="1"/>
</dbReference>
<accession>A0A8B8G7F8</accession>
<dbReference type="GO" id="GO:0016810">
    <property type="term" value="F:hydrolase activity, acting on carbon-nitrogen (but not peptide) bonds"/>
    <property type="evidence" value="ECO:0007669"/>
    <property type="project" value="InterPro"/>
</dbReference>
<dbReference type="AlphaFoldDB" id="A0A8B8G7F8"/>
<proteinExistence type="predicted"/>
<feature type="compositionally biased region" description="Acidic residues" evidence="1">
    <location>
        <begin position="469"/>
        <end position="479"/>
    </location>
</feature>
<feature type="compositionally biased region" description="Basic and acidic residues" evidence="1">
    <location>
        <begin position="453"/>
        <end position="468"/>
    </location>
</feature>
<evidence type="ECO:0000313" key="4">
    <source>
        <dbReference type="Proteomes" id="UP000694846"/>
    </source>
</evidence>
<dbReference type="InterPro" id="IPR002509">
    <property type="entry name" value="NODB_dom"/>
</dbReference>
<evidence type="ECO:0000256" key="1">
    <source>
        <dbReference type="SAM" id="MobiDB-lite"/>
    </source>
</evidence>
<reference evidence="5" key="1">
    <citation type="submission" date="2025-08" db="UniProtKB">
        <authorList>
            <consortium name="RefSeq"/>
        </authorList>
    </citation>
    <scope>IDENTIFICATION</scope>
    <source>
        <tissue evidence="5">Whole body</tissue>
    </source>
</reference>
<dbReference type="RefSeq" id="XP_025419159.1">
    <property type="nucleotide sequence ID" value="XM_025563374.1"/>
</dbReference>
<gene>
    <name evidence="5" type="primary">LOC112689592</name>
</gene>